<organism evidence="1 2">
    <name type="scientific">Oedothorax gibbosus</name>
    <dbReference type="NCBI Taxonomy" id="931172"/>
    <lineage>
        <taxon>Eukaryota</taxon>
        <taxon>Metazoa</taxon>
        <taxon>Ecdysozoa</taxon>
        <taxon>Arthropoda</taxon>
        <taxon>Chelicerata</taxon>
        <taxon>Arachnida</taxon>
        <taxon>Araneae</taxon>
        <taxon>Araneomorphae</taxon>
        <taxon>Entelegynae</taxon>
        <taxon>Araneoidea</taxon>
        <taxon>Linyphiidae</taxon>
        <taxon>Erigoninae</taxon>
        <taxon>Oedothorax</taxon>
    </lineage>
</organism>
<evidence type="ECO:0000313" key="2">
    <source>
        <dbReference type="Proteomes" id="UP000827092"/>
    </source>
</evidence>
<dbReference type="Proteomes" id="UP000827092">
    <property type="component" value="Unassembled WGS sequence"/>
</dbReference>
<dbReference type="AlphaFoldDB" id="A0AAV6TTI3"/>
<dbReference type="EMBL" id="JAFNEN010001101">
    <property type="protein sequence ID" value="KAG8174974.1"/>
    <property type="molecule type" value="Genomic_DNA"/>
</dbReference>
<sequence>CQPRTTTYAPLMYAEGARKVSDVNIEKDLKQRHNNRIPFGQIKLNYLSVRHVNSRPKHYYSFCLQTIFIKQIEYENLEV</sequence>
<protein>
    <submittedName>
        <fullName evidence="1">Uncharacterized protein</fullName>
    </submittedName>
</protein>
<accession>A0AAV6TTI3</accession>
<gene>
    <name evidence="1" type="ORF">JTE90_024204</name>
</gene>
<reference evidence="1 2" key="1">
    <citation type="journal article" date="2022" name="Nat. Ecol. Evol.">
        <title>A masculinizing supergene underlies an exaggerated male reproductive morph in a spider.</title>
        <authorList>
            <person name="Hendrickx F."/>
            <person name="De Corte Z."/>
            <person name="Sonet G."/>
            <person name="Van Belleghem S.M."/>
            <person name="Kostlbacher S."/>
            <person name="Vangestel C."/>
        </authorList>
    </citation>
    <scope>NUCLEOTIDE SEQUENCE [LARGE SCALE GENOMIC DNA]</scope>
    <source>
        <strain evidence="1">W744_W776</strain>
    </source>
</reference>
<evidence type="ECO:0000313" key="1">
    <source>
        <dbReference type="EMBL" id="KAG8174974.1"/>
    </source>
</evidence>
<proteinExistence type="predicted"/>
<feature type="non-terminal residue" evidence="1">
    <location>
        <position position="1"/>
    </location>
</feature>
<keyword evidence="2" id="KW-1185">Reference proteome</keyword>
<comment type="caution">
    <text evidence="1">The sequence shown here is derived from an EMBL/GenBank/DDBJ whole genome shotgun (WGS) entry which is preliminary data.</text>
</comment>
<name>A0AAV6TTI3_9ARAC</name>